<evidence type="ECO:0000313" key="3">
    <source>
        <dbReference type="Proteomes" id="UP000275749"/>
    </source>
</evidence>
<name>A0A3N1ZUP6_9ACTN</name>
<dbReference type="AlphaFoldDB" id="A0A3N1ZUP6"/>
<evidence type="ECO:0008006" key="4">
    <source>
        <dbReference type="Google" id="ProtNLM"/>
    </source>
</evidence>
<comment type="caution">
    <text evidence="2">The sequence shown here is derived from an EMBL/GenBank/DDBJ whole genome shotgun (WGS) entry which is preliminary data.</text>
</comment>
<dbReference type="EMBL" id="RKHG01000001">
    <property type="protein sequence ID" value="ROR54584.1"/>
    <property type="molecule type" value="Genomic_DNA"/>
</dbReference>
<proteinExistence type="predicted"/>
<evidence type="ECO:0000313" key="2">
    <source>
        <dbReference type="EMBL" id="ROR54584.1"/>
    </source>
</evidence>
<evidence type="ECO:0000256" key="1">
    <source>
        <dbReference type="SAM" id="MobiDB-lite"/>
    </source>
</evidence>
<gene>
    <name evidence="2" type="ORF">EDD41_1808</name>
</gene>
<feature type="region of interest" description="Disordered" evidence="1">
    <location>
        <begin position="1"/>
        <end position="21"/>
    </location>
</feature>
<dbReference type="Proteomes" id="UP000275749">
    <property type="component" value="Unassembled WGS sequence"/>
</dbReference>
<protein>
    <recommendedName>
        <fullName evidence="4">NIPSNAP protein</fullName>
    </recommendedName>
</protein>
<accession>A0A3N1ZUP6</accession>
<sequence length="230" mass="26433">MNSGSPQMNSGPPQMNSSTPTVTQTFLHRFTVKPKHLDYLPLWRREVAVRTRHGFTTHRAFVETDAEPKLTWLYSHEGDAAAAEAALARDPEQRDLDGLKAPHVFRNLLVRPVDVEFAPTVATPESVAGSDGRQRIAIMRRYSIVNGWDDFLDVWRQIVPVREQYGFRCLFAVADRPRDMFTWAFDFDGEWADFPAAQRGYYRDPARVQLRKVFDHMADYSIHPATQLLI</sequence>
<reference evidence="2 3" key="1">
    <citation type="submission" date="2018-11" db="EMBL/GenBank/DDBJ databases">
        <title>Sequencing the genomes of 1000 actinobacteria strains.</title>
        <authorList>
            <person name="Klenk H.-P."/>
        </authorList>
    </citation>
    <scope>NUCLEOTIDE SEQUENCE [LARGE SCALE GENOMIC DNA]</scope>
    <source>
        <strain evidence="2 3">DSM 10546</strain>
    </source>
</reference>
<organism evidence="2 3">
    <name type="scientific">Luteococcus japonicus</name>
    <dbReference type="NCBI Taxonomy" id="33984"/>
    <lineage>
        <taxon>Bacteria</taxon>
        <taxon>Bacillati</taxon>
        <taxon>Actinomycetota</taxon>
        <taxon>Actinomycetes</taxon>
        <taxon>Propionibacteriales</taxon>
        <taxon>Propionibacteriaceae</taxon>
        <taxon>Luteococcus</taxon>
    </lineage>
</organism>